<evidence type="ECO:0000256" key="1">
    <source>
        <dbReference type="ARBA" id="ARBA00004651"/>
    </source>
</evidence>
<feature type="transmembrane region" description="Helical" evidence="8">
    <location>
        <begin position="285"/>
        <end position="305"/>
    </location>
</feature>
<protein>
    <recommendedName>
        <fullName evidence="9">Major facilitator superfamily (MFS) profile domain-containing protein</fullName>
    </recommendedName>
</protein>
<keyword evidence="6 8" id="KW-1133">Transmembrane helix</keyword>
<keyword evidence="7 8" id="KW-0472">Membrane</keyword>
<evidence type="ECO:0000256" key="5">
    <source>
        <dbReference type="ARBA" id="ARBA00022692"/>
    </source>
</evidence>
<dbReference type="FunFam" id="1.20.1250.20:FF:000218">
    <property type="entry name" value="facilitated trehalose transporter Tret1"/>
    <property type="match status" value="1"/>
</dbReference>
<dbReference type="InterPro" id="IPR005829">
    <property type="entry name" value="Sugar_transporter_CS"/>
</dbReference>
<dbReference type="InterPro" id="IPR036259">
    <property type="entry name" value="MFS_trans_sf"/>
</dbReference>
<keyword evidence="2" id="KW-0813">Transport</keyword>
<organism evidence="10 11">
    <name type="scientific">Apolygus lucorum</name>
    <name type="common">Small green plant bug</name>
    <name type="synonym">Lygocoris lucorum</name>
    <dbReference type="NCBI Taxonomy" id="248454"/>
    <lineage>
        <taxon>Eukaryota</taxon>
        <taxon>Metazoa</taxon>
        <taxon>Ecdysozoa</taxon>
        <taxon>Arthropoda</taxon>
        <taxon>Hexapoda</taxon>
        <taxon>Insecta</taxon>
        <taxon>Pterygota</taxon>
        <taxon>Neoptera</taxon>
        <taxon>Paraneoptera</taxon>
        <taxon>Hemiptera</taxon>
        <taxon>Heteroptera</taxon>
        <taxon>Panheteroptera</taxon>
        <taxon>Cimicomorpha</taxon>
        <taxon>Miridae</taxon>
        <taxon>Mirini</taxon>
        <taxon>Apolygus</taxon>
    </lineage>
</organism>
<feature type="transmembrane region" description="Helical" evidence="8">
    <location>
        <begin position="52"/>
        <end position="74"/>
    </location>
</feature>
<feature type="transmembrane region" description="Helical" evidence="8">
    <location>
        <begin position="167"/>
        <end position="185"/>
    </location>
</feature>
<dbReference type="PANTHER" id="PTHR48021">
    <property type="match status" value="1"/>
</dbReference>
<feature type="transmembrane region" description="Helical" evidence="8">
    <location>
        <begin position="351"/>
        <end position="380"/>
    </location>
</feature>
<dbReference type="PANTHER" id="PTHR48021:SF46">
    <property type="entry name" value="MAJOR FACILITATOR SUPERFAMILY (MFS) PROFILE DOMAIN-CONTAINING PROTEIN"/>
    <property type="match status" value="1"/>
</dbReference>
<evidence type="ECO:0000256" key="6">
    <source>
        <dbReference type="ARBA" id="ARBA00022989"/>
    </source>
</evidence>
<feature type="transmembrane region" description="Helical" evidence="8">
    <location>
        <begin position="81"/>
        <end position="100"/>
    </location>
</feature>
<keyword evidence="11" id="KW-1185">Reference proteome</keyword>
<feature type="transmembrane region" description="Helical" evidence="8">
    <location>
        <begin position="317"/>
        <end position="339"/>
    </location>
</feature>
<evidence type="ECO:0000313" key="11">
    <source>
        <dbReference type="Proteomes" id="UP000466442"/>
    </source>
</evidence>
<comment type="subcellular location">
    <subcellularLocation>
        <location evidence="1">Cell membrane</location>
        <topology evidence="1">Multi-pass membrane protein</topology>
    </subcellularLocation>
</comment>
<name>A0A8S9X1R0_APOLU</name>
<dbReference type="InterPro" id="IPR050549">
    <property type="entry name" value="MFS_Trehalose_Transporter"/>
</dbReference>
<dbReference type="PROSITE" id="PS50850">
    <property type="entry name" value="MFS"/>
    <property type="match status" value="1"/>
</dbReference>
<comment type="caution">
    <text evidence="10">The sequence shown here is derived from an EMBL/GenBank/DDBJ whole genome shotgun (WGS) entry which is preliminary data.</text>
</comment>
<evidence type="ECO:0000256" key="4">
    <source>
        <dbReference type="ARBA" id="ARBA00022597"/>
    </source>
</evidence>
<feature type="domain" description="Major facilitator superfamily (MFS) profile" evidence="9">
    <location>
        <begin position="6"/>
        <end position="386"/>
    </location>
</feature>
<keyword evidence="4" id="KW-0762">Sugar transport</keyword>
<feature type="transmembrane region" description="Helical" evidence="8">
    <location>
        <begin position="251"/>
        <end position="273"/>
    </location>
</feature>
<keyword evidence="5 8" id="KW-0812">Transmembrane</keyword>
<dbReference type="InterPro" id="IPR005828">
    <property type="entry name" value="MFS_sugar_transport-like"/>
</dbReference>
<dbReference type="Gene3D" id="1.20.1250.20">
    <property type="entry name" value="MFS general substrate transporter like domains"/>
    <property type="match status" value="1"/>
</dbReference>
<feature type="transmembrane region" description="Helical" evidence="8">
    <location>
        <begin position="12"/>
        <end position="32"/>
    </location>
</feature>
<evidence type="ECO:0000313" key="10">
    <source>
        <dbReference type="EMBL" id="KAF6202409.1"/>
    </source>
</evidence>
<accession>A0A8S9X1R0</accession>
<evidence type="ECO:0000259" key="9">
    <source>
        <dbReference type="PROSITE" id="PS50850"/>
    </source>
</evidence>
<dbReference type="Proteomes" id="UP000466442">
    <property type="component" value="Linkage Group LG12"/>
</dbReference>
<evidence type="ECO:0000256" key="3">
    <source>
        <dbReference type="ARBA" id="ARBA00022475"/>
    </source>
</evidence>
<dbReference type="GO" id="GO:0022857">
    <property type="term" value="F:transmembrane transporter activity"/>
    <property type="evidence" value="ECO:0007669"/>
    <property type="project" value="InterPro"/>
</dbReference>
<evidence type="ECO:0000256" key="2">
    <source>
        <dbReference type="ARBA" id="ARBA00022448"/>
    </source>
</evidence>
<dbReference type="AlphaFoldDB" id="A0A8S9X1R0"/>
<sequence length="386" mass="43080">MFVSRSVLRQYLAAFIGGLSIFCSGAAYTWITPLLERLESPGSILPLTPDEGGWVVTLIEVGNLIGPLPTGVLIDYFGRKWIVWLTGPIYLATWIFILAFKSVIVLYITRFIQGIAMSIQFTALPLYLSEIGSKEQRGALTSFFQGMWYLGIFCEYLAGKYLQYDGLTWFSLVPTAVFMLIFLFCPESPHYLAMKGKEDEAIKSLCWLRDSNKDDQKIKDEIKEITVAIEDEKALKGSWKDLFGTREGRKAFFIVQLVGVVEIMSGLLTILVYCSQTFTRASGDAALADTITLAMGGVLFLVNVVEVFLVERCGRRPLLLLSSFGGTICLVITTVYYIFEEITDVDMSPYRWILYVSISGITCWISLGTGALLPVVMVSIPSSFQI</sequence>
<dbReference type="OrthoDB" id="6604526at2759"/>
<dbReference type="EMBL" id="WIXP02000012">
    <property type="protein sequence ID" value="KAF6202409.1"/>
    <property type="molecule type" value="Genomic_DNA"/>
</dbReference>
<evidence type="ECO:0000256" key="7">
    <source>
        <dbReference type="ARBA" id="ARBA00023136"/>
    </source>
</evidence>
<keyword evidence="3" id="KW-1003">Cell membrane</keyword>
<dbReference type="Pfam" id="PF00083">
    <property type="entry name" value="Sugar_tr"/>
    <property type="match status" value="1"/>
</dbReference>
<dbReference type="GO" id="GO:0005886">
    <property type="term" value="C:plasma membrane"/>
    <property type="evidence" value="ECO:0007669"/>
    <property type="project" value="UniProtKB-SubCell"/>
</dbReference>
<dbReference type="SUPFAM" id="SSF103473">
    <property type="entry name" value="MFS general substrate transporter"/>
    <property type="match status" value="1"/>
</dbReference>
<reference evidence="10" key="1">
    <citation type="journal article" date="2021" name="Mol. Ecol. Resour.">
        <title>Apolygus lucorum genome provides insights into omnivorousness and mesophyll feeding.</title>
        <authorList>
            <person name="Liu Y."/>
            <person name="Liu H."/>
            <person name="Wang H."/>
            <person name="Huang T."/>
            <person name="Liu B."/>
            <person name="Yang B."/>
            <person name="Yin L."/>
            <person name="Li B."/>
            <person name="Zhang Y."/>
            <person name="Zhang S."/>
            <person name="Jiang F."/>
            <person name="Zhang X."/>
            <person name="Ren Y."/>
            <person name="Wang B."/>
            <person name="Wang S."/>
            <person name="Lu Y."/>
            <person name="Wu K."/>
            <person name="Fan W."/>
            <person name="Wang G."/>
        </authorList>
    </citation>
    <scope>NUCLEOTIDE SEQUENCE</scope>
    <source>
        <strain evidence="10">12Hb</strain>
    </source>
</reference>
<dbReference type="PROSITE" id="PS00216">
    <property type="entry name" value="SUGAR_TRANSPORT_1"/>
    <property type="match status" value="1"/>
</dbReference>
<gene>
    <name evidence="10" type="ORF">GE061_004808</name>
</gene>
<dbReference type="InterPro" id="IPR020846">
    <property type="entry name" value="MFS_dom"/>
</dbReference>
<proteinExistence type="predicted"/>
<evidence type="ECO:0000256" key="8">
    <source>
        <dbReference type="SAM" id="Phobius"/>
    </source>
</evidence>